<dbReference type="GeneTree" id="ENSGT00940000158366"/>
<keyword evidence="5" id="KW-0325">Glycoprotein</keyword>
<feature type="domain" description="EGF-like" evidence="9">
    <location>
        <begin position="750"/>
        <end position="788"/>
    </location>
</feature>
<dbReference type="PROSITE" id="PS01186">
    <property type="entry name" value="EGF_2"/>
    <property type="match status" value="3"/>
</dbReference>
<keyword evidence="8" id="KW-0472">Membrane</keyword>
<dbReference type="InterPro" id="IPR009030">
    <property type="entry name" value="Growth_fac_rcpt_cys_sf"/>
</dbReference>
<reference evidence="10" key="2">
    <citation type="submission" date="2025-08" db="UniProtKB">
        <authorList>
            <consortium name="Ensembl"/>
        </authorList>
    </citation>
    <scope>IDENTIFICATION</scope>
</reference>
<protein>
    <submittedName>
        <fullName evidence="10">Epidermal growth factor</fullName>
    </submittedName>
</protein>
<dbReference type="PROSITE" id="PS00022">
    <property type="entry name" value="EGF_1"/>
    <property type="match status" value="1"/>
</dbReference>
<feature type="repeat" description="LDL-receptor class B" evidence="7">
    <location>
        <begin position="70"/>
        <end position="111"/>
    </location>
</feature>
<dbReference type="Ensembl" id="ENSSFOT00015006164.2">
    <property type="protein sequence ID" value="ENSSFOP00015006066.2"/>
    <property type="gene ID" value="ENSSFOG00015003886.2"/>
</dbReference>
<evidence type="ECO:0000313" key="11">
    <source>
        <dbReference type="Proteomes" id="UP000694397"/>
    </source>
</evidence>
<organism evidence="10 11">
    <name type="scientific">Scleropages formosus</name>
    <name type="common">Asian bonytongue</name>
    <name type="synonym">Osteoglossum formosum</name>
    <dbReference type="NCBI Taxonomy" id="113540"/>
    <lineage>
        <taxon>Eukaryota</taxon>
        <taxon>Metazoa</taxon>
        <taxon>Chordata</taxon>
        <taxon>Craniata</taxon>
        <taxon>Vertebrata</taxon>
        <taxon>Euteleostomi</taxon>
        <taxon>Actinopterygii</taxon>
        <taxon>Neopterygii</taxon>
        <taxon>Teleostei</taxon>
        <taxon>Osteoglossocephala</taxon>
        <taxon>Osteoglossomorpha</taxon>
        <taxon>Osteoglossiformes</taxon>
        <taxon>Osteoglossidae</taxon>
        <taxon>Scleropages</taxon>
    </lineage>
</organism>
<evidence type="ECO:0000256" key="7">
    <source>
        <dbReference type="PROSITE-ProRule" id="PRU00461"/>
    </source>
</evidence>
<dbReference type="PROSITE" id="PS51120">
    <property type="entry name" value="LDLRB"/>
    <property type="match status" value="5"/>
</dbReference>
<dbReference type="GO" id="GO:0007173">
    <property type="term" value="P:epidermal growth factor receptor signaling pathway"/>
    <property type="evidence" value="ECO:0007669"/>
    <property type="project" value="TreeGrafter"/>
</dbReference>
<keyword evidence="8" id="KW-0812">Transmembrane</keyword>
<dbReference type="Gene3D" id="2.120.10.30">
    <property type="entry name" value="TolB, C-terminal domain"/>
    <property type="match status" value="2"/>
</dbReference>
<dbReference type="GO" id="GO:0043410">
    <property type="term" value="P:positive regulation of MAPK cascade"/>
    <property type="evidence" value="ECO:0007669"/>
    <property type="project" value="TreeGrafter"/>
</dbReference>
<dbReference type="InterPro" id="IPR024730">
    <property type="entry name" value="MSP1_EGF_1"/>
</dbReference>
<feature type="domain" description="EGF-like" evidence="9">
    <location>
        <begin position="862"/>
        <end position="903"/>
    </location>
</feature>
<keyword evidence="8" id="KW-1133">Transmembrane helix</keyword>
<dbReference type="Pfam" id="PF00058">
    <property type="entry name" value="Ldl_recept_b"/>
    <property type="match status" value="3"/>
</dbReference>
<dbReference type="SUPFAM" id="SSF63825">
    <property type="entry name" value="YWTD domain"/>
    <property type="match status" value="2"/>
</dbReference>
<evidence type="ECO:0000256" key="6">
    <source>
        <dbReference type="PROSITE-ProRule" id="PRU00076"/>
    </source>
</evidence>
<dbReference type="FunFam" id="2.120.10.30:FF:000241">
    <property type="entry name" value="Low-density lipoprotein receptor-related protein 6"/>
    <property type="match status" value="1"/>
</dbReference>
<evidence type="ECO:0000256" key="8">
    <source>
        <dbReference type="SAM" id="Phobius"/>
    </source>
</evidence>
<keyword evidence="2" id="KW-0732">Signal</keyword>
<dbReference type="PANTHER" id="PTHR46513:SF5">
    <property type="entry name" value="PRO-EPIDERMAL GROWTH FACTOR"/>
    <property type="match status" value="1"/>
</dbReference>
<dbReference type="GO" id="GO:0060070">
    <property type="term" value="P:canonical Wnt signaling pathway"/>
    <property type="evidence" value="ECO:0007669"/>
    <property type="project" value="TreeGrafter"/>
</dbReference>
<reference evidence="10" key="3">
    <citation type="submission" date="2025-09" db="UniProtKB">
        <authorList>
            <consortium name="Ensembl"/>
        </authorList>
    </citation>
    <scope>IDENTIFICATION</scope>
</reference>
<dbReference type="GO" id="GO:0042813">
    <property type="term" value="F:Wnt receptor activity"/>
    <property type="evidence" value="ECO:0007669"/>
    <property type="project" value="TreeGrafter"/>
</dbReference>
<feature type="disulfide bond" evidence="6">
    <location>
        <begin position="874"/>
        <end position="891"/>
    </location>
</feature>
<comment type="caution">
    <text evidence="6">Lacks conserved residue(s) required for the propagation of feature annotation.</text>
</comment>
<keyword evidence="11" id="KW-1185">Reference proteome</keyword>
<dbReference type="FunFam" id="2.120.10.30:FF:000036">
    <property type="entry name" value="Pro-epidermal growth factor"/>
    <property type="match status" value="1"/>
</dbReference>
<dbReference type="Proteomes" id="UP000694397">
    <property type="component" value="Chromosome 5"/>
</dbReference>
<dbReference type="PRINTS" id="PR00009">
    <property type="entry name" value="EGFTGF"/>
</dbReference>
<dbReference type="GO" id="GO:0008284">
    <property type="term" value="P:positive regulation of cell population proliferation"/>
    <property type="evidence" value="ECO:0007669"/>
    <property type="project" value="TreeGrafter"/>
</dbReference>
<feature type="repeat" description="LDL-receptor class B" evidence="7">
    <location>
        <begin position="463"/>
        <end position="505"/>
    </location>
</feature>
<dbReference type="GO" id="GO:0030855">
    <property type="term" value="P:epithelial cell differentiation"/>
    <property type="evidence" value="ECO:0007669"/>
    <property type="project" value="UniProtKB-ARBA"/>
</dbReference>
<dbReference type="SMART" id="SM00179">
    <property type="entry name" value="EGF_CA"/>
    <property type="match status" value="3"/>
</dbReference>
<dbReference type="SUPFAM" id="SSF57184">
    <property type="entry name" value="Growth factor receptor domain"/>
    <property type="match status" value="1"/>
</dbReference>
<dbReference type="InterPro" id="IPR001881">
    <property type="entry name" value="EGF-like_Ca-bd_dom"/>
</dbReference>
<dbReference type="SUPFAM" id="SSF57196">
    <property type="entry name" value="EGF/Laminin"/>
    <property type="match status" value="5"/>
</dbReference>
<dbReference type="SMART" id="SM00181">
    <property type="entry name" value="EGF"/>
    <property type="match status" value="7"/>
</dbReference>
<feature type="repeat" description="LDL-receptor class B" evidence="7">
    <location>
        <begin position="506"/>
        <end position="548"/>
    </location>
</feature>
<dbReference type="FunFam" id="2.10.25.10:FF:000010">
    <property type="entry name" value="Pro-epidermal growth factor"/>
    <property type="match status" value="1"/>
</dbReference>
<evidence type="ECO:0000256" key="4">
    <source>
        <dbReference type="ARBA" id="ARBA00023157"/>
    </source>
</evidence>
<evidence type="ECO:0000256" key="2">
    <source>
        <dbReference type="ARBA" id="ARBA00022729"/>
    </source>
</evidence>
<feature type="transmembrane region" description="Helical" evidence="8">
    <location>
        <begin position="923"/>
        <end position="947"/>
    </location>
</feature>
<dbReference type="PROSITE" id="PS00010">
    <property type="entry name" value="ASX_HYDROXYL"/>
    <property type="match status" value="2"/>
</dbReference>
<evidence type="ECO:0000256" key="5">
    <source>
        <dbReference type="ARBA" id="ARBA00023180"/>
    </source>
</evidence>
<proteinExistence type="predicted"/>
<dbReference type="InterPro" id="IPR000152">
    <property type="entry name" value="EGF-type_Asp/Asn_hydroxyl_site"/>
</dbReference>
<dbReference type="Pfam" id="PF14670">
    <property type="entry name" value="FXa_inhibition"/>
    <property type="match status" value="2"/>
</dbReference>
<feature type="repeat" description="LDL-receptor class B" evidence="7">
    <location>
        <begin position="549"/>
        <end position="592"/>
    </location>
</feature>
<dbReference type="OrthoDB" id="4062651at2759"/>
<dbReference type="PROSITE" id="PS50026">
    <property type="entry name" value="EGF_3"/>
    <property type="match status" value="3"/>
</dbReference>
<dbReference type="CDD" id="cd00054">
    <property type="entry name" value="EGF_CA"/>
    <property type="match status" value="1"/>
</dbReference>
<dbReference type="GO" id="GO:0005509">
    <property type="term" value="F:calcium ion binding"/>
    <property type="evidence" value="ECO:0007669"/>
    <property type="project" value="InterPro"/>
</dbReference>
<dbReference type="GO" id="GO:0005886">
    <property type="term" value="C:plasma membrane"/>
    <property type="evidence" value="ECO:0007669"/>
    <property type="project" value="TreeGrafter"/>
</dbReference>
<evidence type="ECO:0000259" key="9">
    <source>
        <dbReference type="PROSITE" id="PS50026"/>
    </source>
</evidence>
<dbReference type="InterPro" id="IPR011042">
    <property type="entry name" value="6-blade_b-propeller_TolB-like"/>
</dbReference>
<name>A0A8C9R048_SCLFO</name>
<dbReference type="Pfam" id="PF12946">
    <property type="entry name" value="EGF_MSP1_1"/>
    <property type="match status" value="1"/>
</dbReference>
<dbReference type="GO" id="GO:0017147">
    <property type="term" value="F:Wnt-protein binding"/>
    <property type="evidence" value="ECO:0007669"/>
    <property type="project" value="TreeGrafter"/>
</dbReference>
<dbReference type="GO" id="GO:0008083">
    <property type="term" value="F:growth factor activity"/>
    <property type="evidence" value="ECO:0007669"/>
    <property type="project" value="TreeGrafter"/>
</dbReference>
<sequence length="987" mass="107821">IDTDGERQRRIVGNAGATVLLDFHYMDQKLYWVNTESGIIQKAPLNGTRRRKVHSAGRGIAGFAVDWIQNQAVWTNRDKGTIERVALDGINPRTILGNLSRPGSIAVDPIDRYIFWVSDGTVTSIQKTNLDNNTTVTTVKTVHRVGVLSLDFTDKRLFWVQSSFDGRTAVGSCDYDGNVINIINQTPQTHITAISVFLEHLFYTDPKARAINRVNKHIGDERMNIASKKMPLPLANVKVVHPLMQPMAEAPPTAPKGCDTSEAGCVNVCSSHIEGGSCRCSAGFTLSKHGNYCQDVNECALWNHGCTLGCVNVPGSYFCTCPQGFVLLSDMKTCQELVPCTAEVSPCRYGCVRLEQREVCACSESSILQPDGTSCTGCSELDNGGCSQVCLTLGPGRWECACRPGFQLQPDRRRCSATGPSPYLMYANVVSIRRISLDGTAGRSLVEEAGGAIMALDYDPVEGKVYFGNSALRRLERVNQDGSSREVLVREGLDLPEGVAVDWIQRKLYWTDRGLATIERSDLNGLNRDVIVRHGLHRPRAIAIHPELKKLFWTDVGEQPAVESAFLDGSDRAVIVSTGLLSPSGLALDHAEGRLYWCDSKTGLIELASLDGSQRRVLAQNQVGRPFDIAVFEDLVWVTDWDEHLLLTLDKRTGRNLVRIHGNMGQGASLVIVHPLAKPGANTCLRTNGGCDQPSGLHHLLRHVDCSSQRCTSCLITTCLLPESKAEKGPDTVALNKTLNDEASPSVHSESDDCSSLQCDANAQCVVEGGSSTCQCRLGFTANGEQCLAQGAVATMRALCCSLHTEIDECQLGTHTCDPHAECLNTEGHYLCRCIPGYSGTGFECQSTSPAEATTRDRSQGAVEKCPASHESYCLHEGVCFYVSDIKSFACNCRSGYLGERCQHRDLQWWDLQHRAQEKRRSLAITTCVIVFVTLLSASACAIYRVCHMVLACLTEGGWAAGAKELDLLHVCSSCCIVLSFSTLFFF</sequence>
<dbReference type="FunFam" id="2.10.25.10:FF:000038">
    <property type="entry name" value="Fibrillin 2"/>
    <property type="match status" value="1"/>
</dbReference>
<dbReference type="PANTHER" id="PTHR46513">
    <property type="entry name" value="VITELLOGENIN RECEPTOR-LIKE PROTEIN-RELATED-RELATED"/>
    <property type="match status" value="1"/>
</dbReference>
<dbReference type="InterPro" id="IPR000033">
    <property type="entry name" value="LDLR_classB_rpt"/>
</dbReference>
<accession>A0A8C9R048</accession>
<dbReference type="InterPro" id="IPR018097">
    <property type="entry name" value="EGF_Ca-bd_CS"/>
</dbReference>
<feature type="disulfide bond" evidence="6">
    <location>
        <begin position="893"/>
        <end position="902"/>
    </location>
</feature>
<dbReference type="SMART" id="SM00135">
    <property type="entry name" value="LY"/>
    <property type="match status" value="9"/>
</dbReference>
<dbReference type="PROSITE" id="PS01187">
    <property type="entry name" value="EGF_CA"/>
    <property type="match status" value="2"/>
</dbReference>
<keyword evidence="1 6" id="KW-0245">EGF-like domain</keyword>
<keyword evidence="4 6" id="KW-1015">Disulfide bond</keyword>
<dbReference type="FunFam" id="2.10.25.10:FF:000219">
    <property type="entry name" value="Pro-epidermal growth factor"/>
    <property type="match status" value="1"/>
</dbReference>
<dbReference type="Gene3D" id="2.10.25.10">
    <property type="entry name" value="Laminin"/>
    <property type="match status" value="5"/>
</dbReference>
<dbReference type="InterPro" id="IPR050778">
    <property type="entry name" value="Cueball_EGF_LRP_Nidogen"/>
</dbReference>
<gene>
    <name evidence="10" type="primary">egf</name>
</gene>
<keyword evidence="3" id="KW-0677">Repeat</keyword>
<evidence type="ECO:0000313" key="10">
    <source>
        <dbReference type="Ensembl" id="ENSSFOP00015006066.2"/>
    </source>
</evidence>
<dbReference type="Pfam" id="PF12947">
    <property type="entry name" value="EGF_3"/>
    <property type="match status" value="1"/>
</dbReference>
<reference evidence="10 11" key="1">
    <citation type="submission" date="2019-04" db="EMBL/GenBank/DDBJ databases">
        <authorList>
            <consortium name="Wellcome Sanger Institute Data Sharing"/>
        </authorList>
    </citation>
    <scope>NUCLEOTIDE SEQUENCE [LARGE SCALE GENOMIC DNA]</scope>
</reference>
<feature type="domain" description="EGF-like" evidence="9">
    <location>
        <begin position="806"/>
        <end position="844"/>
    </location>
</feature>
<evidence type="ECO:0000256" key="1">
    <source>
        <dbReference type="ARBA" id="ARBA00022536"/>
    </source>
</evidence>
<feature type="repeat" description="LDL-receptor class B" evidence="7">
    <location>
        <begin position="593"/>
        <end position="635"/>
    </location>
</feature>
<dbReference type="AlphaFoldDB" id="A0A8C9R048"/>
<dbReference type="InterPro" id="IPR024731">
    <property type="entry name" value="NELL2-like_EGF"/>
</dbReference>
<dbReference type="InterPro" id="IPR000742">
    <property type="entry name" value="EGF"/>
</dbReference>
<evidence type="ECO:0000256" key="3">
    <source>
        <dbReference type="ARBA" id="ARBA00022737"/>
    </source>
</evidence>